<dbReference type="PANTHER" id="PTHR23406:SF34">
    <property type="entry name" value="NAD-DEPENDENT MALIC ENZYME, MITOCHONDRIAL"/>
    <property type="match status" value="1"/>
</dbReference>
<evidence type="ECO:0000256" key="8">
    <source>
        <dbReference type="RuleBase" id="RU003427"/>
    </source>
</evidence>
<dbReference type="SUPFAM" id="SSF51735">
    <property type="entry name" value="NAD(P)-binding Rossmann-fold domains"/>
    <property type="match status" value="1"/>
</dbReference>
<dbReference type="PANTHER" id="PTHR23406">
    <property type="entry name" value="MALIC ENZYME-RELATED"/>
    <property type="match status" value="1"/>
</dbReference>
<organism evidence="11 12">
    <name type="scientific">Mycobacterium basiliense</name>
    <dbReference type="NCBI Taxonomy" id="2094119"/>
    <lineage>
        <taxon>Bacteria</taxon>
        <taxon>Bacillati</taxon>
        <taxon>Actinomycetota</taxon>
        <taxon>Actinomycetes</taxon>
        <taxon>Mycobacteriales</taxon>
        <taxon>Mycobacteriaceae</taxon>
        <taxon>Mycobacterium</taxon>
    </lineage>
</organism>
<feature type="binding site" evidence="6">
    <location>
        <position position="454"/>
    </location>
    <ligand>
        <name>(S)-malate</name>
        <dbReference type="ChEBI" id="CHEBI:15589"/>
    </ligand>
</feature>
<evidence type="ECO:0000256" key="1">
    <source>
        <dbReference type="ARBA" id="ARBA00001936"/>
    </source>
</evidence>
<evidence type="ECO:0000313" key="12">
    <source>
        <dbReference type="Proteomes" id="UP000269998"/>
    </source>
</evidence>
<feature type="active site" description="Proton donor" evidence="5">
    <location>
        <position position="96"/>
    </location>
</feature>
<feature type="domain" description="Malic enzyme NAD-binding" evidence="9">
    <location>
        <begin position="265"/>
        <end position="522"/>
    </location>
</feature>
<evidence type="ECO:0000256" key="3">
    <source>
        <dbReference type="ARBA" id="ARBA00022723"/>
    </source>
</evidence>
<dbReference type="KEGG" id="mbai:MB901379_03226"/>
<dbReference type="InterPro" id="IPR012301">
    <property type="entry name" value="Malic_N_dom"/>
</dbReference>
<dbReference type="InterPro" id="IPR046346">
    <property type="entry name" value="Aminoacid_DH-like_N_sf"/>
</dbReference>
<dbReference type="GO" id="GO:0004470">
    <property type="term" value="F:malic enzyme activity"/>
    <property type="evidence" value="ECO:0007669"/>
    <property type="project" value="InterPro"/>
</dbReference>
<accession>A0A447GGM8</accession>
<dbReference type="PIRSF" id="PIRSF000106">
    <property type="entry name" value="ME"/>
    <property type="match status" value="1"/>
</dbReference>
<evidence type="ECO:0000259" key="10">
    <source>
        <dbReference type="SMART" id="SM01274"/>
    </source>
</evidence>
<dbReference type="Proteomes" id="UP000269998">
    <property type="component" value="Chromosome"/>
</dbReference>
<dbReference type="RefSeq" id="WP_158017467.1">
    <property type="nucleotide sequence ID" value="NZ_CBCSKE010000018.1"/>
</dbReference>
<keyword evidence="12" id="KW-1185">Reference proteome</keyword>
<dbReference type="InterPro" id="IPR012302">
    <property type="entry name" value="Malic_NAD-bd"/>
</dbReference>
<feature type="active site" description="Proton acceptor" evidence="5">
    <location>
        <position position="169"/>
    </location>
</feature>
<dbReference type="PRINTS" id="PR00072">
    <property type="entry name" value="MALOXRDTASE"/>
</dbReference>
<dbReference type="GO" id="GO:0051287">
    <property type="term" value="F:NAD binding"/>
    <property type="evidence" value="ECO:0007669"/>
    <property type="project" value="InterPro"/>
</dbReference>
<dbReference type="GO" id="GO:0016616">
    <property type="term" value="F:oxidoreductase activity, acting on the CH-OH group of donors, NAD or NADP as acceptor"/>
    <property type="evidence" value="ECO:0007669"/>
    <property type="project" value="InterPro"/>
</dbReference>
<dbReference type="EC" id="1.1.1.38" evidence="11"/>
<dbReference type="Gene3D" id="3.40.50.720">
    <property type="entry name" value="NAD(P)-binding Rossmann-like Domain"/>
    <property type="match status" value="1"/>
</dbReference>
<keyword evidence="11" id="KW-0560">Oxidoreductase</keyword>
<dbReference type="PROSITE" id="PS00331">
    <property type="entry name" value="MALIC_ENZYMES"/>
    <property type="match status" value="1"/>
</dbReference>
<gene>
    <name evidence="11" type="primary">maeA</name>
    <name evidence="11" type="ORF">MB901379_03226</name>
</gene>
<name>A0A447GGM8_9MYCO</name>
<dbReference type="SUPFAM" id="SSF53223">
    <property type="entry name" value="Aminoacid dehydrogenase-like, N-terminal domain"/>
    <property type="match status" value="1"/>
</dbReference>
<dbReference type="EMBL" id="LR130759">
    <property type="protein sequence ID" value="VDM89647.1"/>
    <property type="molecule type" value="Genomic_DNA"/>
</dbReference>
<feature type="binding site" evidence="7">
    <location>
        <position position="264"/>
    </location>
    <ligand>
        <name>a divalent metal cation</name>
        <dbReference type="ChEBI" id="CHEBI:60240"/>
    </ligand>
</feature>
<evidence type="ECO:0000256" key="7">
    <source>
        <dbReference type="PIRSR" id="PIRSR000106-3"/>
    </source>
</evidence>
<keyword evidence="4" id="KW-0520">NAD</keyword>
<evidence type="ECO:0000256" key="6">
    <source>
        <dbReference type="PIRSR" id="PIRSR000106-2"/>
    </source>
</evidence>
<dbReference type="GO" id="GO:0005829">
    <property type="term" value="C:cytosol"/>
    <property type="evidence" value="ECO:0007669"/>
    <property type="project" value="TreeGrafter"/>
</dbReference>
<feature type="domain" description="Malic enzyme N-terminal" evidence="10">
    <location>
        <begin position="73"/>
        <end position="255"/>
    </location>
</feature>
<evidence type="ECO:0000259" key="9">
    <source>
        <dbReference type="SMART" id="SM00919"/>
    </source>
</evidence>
<dbReference type="InterPro" id="IPR015884">
    <property type="entry name" value="Malic_enzyme_CS"/>
</dbReference>
<dbReference type="Pfam" id="PF03949">
    <property type="entry name" value="Malic_M"/>
    <property type="match status" value="1"/>
</dbReference>
<evidence type="ECO:0000256" key="4">
    <source>
        <dbReference type="ARBA" id="ARBA00023027"/>
    </source>
</evidence>
<comment type="cofactor">
    <cofactor evidence="1">
        <name>Mn(2+)</name>
        <dbReference type="ChEBI" id="CHEBI:29035"/>
    </cofactor>
</comment>
<protein>
    <submittedName>
        <fullName evidence="11">Putative NAD-dependent malic enzyme 2</fullName>
        <ecNumber evidence="11">1.1.1.38</ecNumber>
    </submittedName>
</protein>
<dbReference type="GO" id="GO:0046872">
    <property type="term" value="F:metal ion binding"/>
    <property type="evidence" value="ECO:0007669"/>
    <property type="project" value="UniProtKB-KW"/>
</dbReference>
<dbReference type="SMART" id="SM01274">
    <property type="entry name" value="malic"/>
    <property type="match status" value="1"/>
</dbReference>
<dbReference type="NCBIfam" id="NF010052">
    <property type="entry name" value="PRK13529.1"/>
    <property type="match status" value="1"/>
</dbReference>
<dbReference type="SMART" id="SM00919">
    <property type="entry name" value="Malic_M"/>
    <property type="match status" value="1"/>
</dbReference>
<feature type="binding site" evidence="6">
    <location>
        <position position="410"/>
    </location>
    <ligand>
        <name>(S)-malate</name>
        <dbReference type="ChEBI" id="CHEBI:15589"/>
    </ligand>
</feature>
<dbReference type="OrthoDB" id="3314528at2"/>
<sequence>MSDARTPRFPAALSTPSLNRGVGFTHEQRQLLGLTGRLPAAVLTLDQQAERVWHQLQSLATDLGRNLLLEQLHYRHELLYFKVLTDHLTELMPVVYTPTVGEAIQRFSDEYRGQRGLFLSIDEPDEIAAGFQTFGLGPDDVDLIVCTDAEAILGIGDWGVGGIQIAVGKLALYTAGGGIDPRRSLAVSLDVGTDNEQLLQDPFYLGNRHGRRHGTEYDEFVRRYIETAHRLFPHAMLHFEDFGPINARHILNTYGADYCVFNDDVQGTGAVVVAAAFGGSRVTGVPMRDQKTIVFGAGTAGIGVADQIRDAMVADGATVEQATSQIWPIDRQGLLCDDMDDLRDFQVPYAKNRRRLGLDTDDRIGLVDAIKLASPTMLLGCSAVSGAFTEEVVKAMTASCDRPMIFPLSNPTSRMEAMPVDVLTWSGGTALVATGSPVAPVEYNQTTYTIGQANNVLVFPGIGLGVTVAGARLLTQGMLRAAAKALVHQANPTNPGDSLLPDVHDLRGISTAVAEAVYHAAAADGVATKNHDNIEQAVRDTMWLPVYD</sequence>
<reference evidence="12" key="1">
    <citation type="submission" date="2018-02" db="EMBL/GenBank/DDBJ databases">
        <authorList>
            <person name="Seth-Smith MB H."/>
            <person name="Seth-Smith H."/>
        </authorList>
    </citation>
    <scope>NUCLEOTIDE SEQUENCE [LARGE SCALE GENOMIC DNA]</scope>
</reference>
<comment type="cofactor">
    <cofactor evidence="7">
        <name>Mg(2+)</name>
        <dbReference type="ChEBI" id="CHEBI:18420"/>
    </cofactor>
    <cofactor evidence="7">
        <name>Mn(2+)</name>
        <dbReference type="ChEBI" id="CHEBI:29035"/>
    </cofactor>
    <text evidence="7">Divalent metal cations. Prefers magnesium or manganese.</text>
</comment>
<feature type="binding site" evidence="7">
    <location>
        <position position="240"/>
    </location>
    <ligand>
        <name>a divalent metal cation</name>
        <dbReference type="ChEBI" id="CHEBI:60240"/>
    </ligand>
</feature>
<dbReference type="Gene3D" id="3.40.50.10380">
    <property type="entry name" value="Malic enzyme, N-terminal domain"/>
    <property type="match status" value="1"/>
</dbReference>
<keyword evidence="3 7" id="KW-0479">Metal-binding</keyword>
<comment type="similarity">
    <text evidence="2 8">Belongs to the malic enzymes family.</text>
</comment>
<dbReference type="InterPro" id="IPR037062">
    <property type="entry name" value="Malic_N_dom_sf"/>
</dbReference>
<feature type="binding site" evidence="7">
    <location>
        <position position="241"/>
    </location>
    <ligand>
        <name>a divalent metal cation</name>
        <dbReference type="ChEBI" id="CHEBI:60240"/>
    </ligand>
</feature>
<evidence type="ECO:0000256" key="5">
    <source>
        <dbReference type="PIRSR" id="PIRSR000106-1"/>
    </source>
</evidence>
<dbReference type="InterPro" id="IPR001891">
    <property type="entry name" value="Malic_OxRdtase"/>
</dbReference>
<evidence type="ECO:0000256" key="2">
    <source>
        <dbReference type="ARBA" id="ARBA00008785"/>
    </source>
</evidence>
<proteinExistence type="inferred from homology"/>
<dbReference type="CDD" id="cd05312">
    <property type="entry name" value="NAD_bind_1_malic_enz"/>
    <property type="match status" value="1"/>
</dbReference>
<dbReference type="GO" id="GO:0006108">
    <property type="term" value="P:malate metabolic process"/>
    <property type="evidence" value="ECO:0007669"/>
    <property type="project" value="TreeGrafter"/>
</dbReference>
<dbReference type="AlphaFoldDB" id="A0A447GGM8"/>
<dbReference type="Pfam" id="PF00390">
    <property type="entry name" value="malic"/>
    <property type="match status" value="1"/>
</dbReference>
<evidence type="ECO:0000313" key="11">
    <source>
        <dbReference type="EMBL" id="VDM89647.1"/>
    </source>
</evidence>
<dbReference type="InterPro" id="IPR036291">
    <property type="entry name" value="NAD(P)-bd_dom_sf"/>
</dbReference>